<protein>
    <submittedName>
        <fullName evidence="2">Uncharacterized protein</fullName>
    </submittedName>
</protein>
<feature type="compositionally biased region" description="Basic and acidic residues" evidence="1">
    <location>
        <begin position="674"/>
        <end position="685"/>
    </location>
</feature>
<name>L8H8S3_ACACF</name>
<accession>L8H8S3</accession>
<feature type="compositionally biased region" description="Basic and acidic residues" evidence="1">
    <location>
        <begin position="473"/>
        <end position="500"/>
    </location>
</feature>
<feature type="compositionally biased region" description="Basic and acidic residues" evidence="1">
    <location>
        <begin position="314"/>
        <end position="326"/>
    </location>
</feature>
<feature type="region of interest" description="Disordered" evidence="1">
    <location>
        <begin position="60"/>
        <end position="93"/>
    </location>
</feature>
<dbReference type="RefSeq" id="XP_004346515.1">
    <property type="nucleotide sequence ID" value="XM_004346465.1"/>
</dbReference>
<evidence type="ECO:0000256" key="1">
    <source>
        <dbReference type="SAM" id="MobiDB-lite"/>
    </source>
</evidence>
<dbReference type="EMBL" id="KB007901">
    <property type="protein sequence ID" value="ELR21570.1"/>
    <property type="molecule type" value="Genomic_DNA"/>
</dbReference>
<evidence type="ECO:0000313" key="3">
    <source>
        <dbReference type="Proteomes" id="UP000011083"/>
    </source>
</evidence>
<dbReference type="AlphaFoldDB" id="L8H8S3"/>
<organism evidence="2 3">
    <name type="scientific">Acanthamoeba castellanii (strain ATCC 30010 / Neff)</name>
    <dbReference type="NCBI Taxonomy" id="1257118"/>
    <lineage>
        <taxon>Eukaryota</taxon>
        <taxon>Amoebozoa</taxon>
        <taxon>Discosea</taxon>
        <taxon>Longamoebia</taxon>
        <taxon>Centramoebida</taxon>
        <taxon>Acanthamoebidae</taxon>
        <taxon>Acanthamoeba</taxon>
    </lineage>
</organism>
<feature type="compositionally biased region" description="Basic and acidic residues" evidence="1">
    <location>
        <begin position="336"/>
        <end position="350"/>
    </location>
</feature>
<feature type="compositionally biased region" description="Polar residues" evidence="1">
    <location>
        <begin position="75"/>
        <end position="86"/>
    </location>
</feature>
<feature type="region of interest" description="Disordered" evidence="1">
    <location>
        <begin position="222"/>
        <end position="273"/>
    </location>
</feature>
<reference evidence="2 3" key="1">
    <citation type="journal article" date="2013" name="Genome Biol.">
        <title>Genome of Acanthamoeba castellanii highlights extensive lateral gene transfer and early evolution of tyrosine kinase signaling.</title>
        <authorList>
            <person name="Clarke M."/>
            <person name="Lohan A.J."/>
            <person name="Liu B."/>
            <person name="Lagkouvardos I."/>
            <person name="Roy S."/>
            <person name="Zafar N."/>
            <person name="Bertelli C."/>
            <person name="Schilde C."/>
            <person name="Kianianmomeni A."/>
            <person name="Burglin T.R."/>
            <person name="Frech C."/>
            <person name="Turcotte B."/>
            <person name="Kopec K.O."/>
            <person name="Synnott J.M."/>
            <person name="Choo C."/>
            <person name="Paponov I."/>
            <person name="Finkler A."/>
            <person name="Soon Heng Tan C."/>
            <person name="Hutchins A.P."/>
            <person name="Weinmeier T."/>
            <person name="Rattei T."/>
            <person name="Chu J.S."/>
            <person name="Gimenez G."/>
            <person name="Irimia M."/>
            <person name="Rigden D.J."/>
            <person name="Fitzpatrick D.A."/>
            <person name="Lorenzo-Morales J."/>
            <person name="Bateman A."/>
            <person name="Chiu C.H."/>
            <person name="Tang P."/>
            <person name="Hegemann P."/>
            <person name="Fromm H."/>
            <person name="Raoult D."/>
            <person name="Greub G."/>
            <person name="Miranda-Saavedra D."/>
            <person name="Chen N."/>
            <person name="Nash P."/>
            <person name="Ginger M.L."/>
            <person name="Horn M."/>
            <person name="Schaap P."/>
            <person name="Caler L."/>
            <person name="Loftus B."/>
        </authorList>
    </citation>
    <scope>NUCLEOTIDE SEQUENCE [LARGE SCALE GENOMIC DNA]</scope>
    <source>
        <strain evidence="2 3">Neff</strain>
    </source>
</reference>
<feature type="compositionally biased region" description="Low complexity" evidence="1">
    <location>
        <begin position="641"/>
        <end position="656"/>
    </location>
</feature>
<proteinExistence type="predicted"/>
<dbReference type="GeneID" id="14922473"/>
<feature type="region of interest" description="Disordered" evidence="1">
    <location>
        <begin position="314"/>
        <end position="366"/>
    </location>
</feature>
<evidence type="ECO:0000313" key="2">
    <source>
        <dbReference type="EMBL" id="ELR21570.1"/>
    </source>
</evidence>
<dbReference type="VEuPathDB" id="AmoebaDB:ACA1_227710"/>
<feature type="region of interest" description="Disordered" evidence="1">
    <location>
        <begin position="1"/>
        <end position="29"/>
    </location>
</feature>
<feature type="compositionally biased region" description="Basic and acidic residues" evidence="1">
    <location>
        <begin position="253"/>
        <end position="273"/>
    </location>
</feature>
<dbReference type="KEGG" id="acan:ACA1_227710"/>
<feature type="compositionally biased region" description="Low complexity" evidence="1">
    <location>
        <begin position="599"/>
        <end position="627"/>
    </location>
</feature>
<feature type="compositionally biased region" description="Basic and acidic residues" evidence="1">
    <location>
        <begin position="541"/>
        <end position="565"/>
    </location>
</feature>
<gene>
    <name evidence="2" type="ORF">ACA1_227710</name>
</gene>
<feature type="region of interest" description="Disordered" evidence="1">
    <location>
        <begin position="450"/>
        <end position="701"/>
    </location>
</feature>
<keyword evidence="3" id="KW-1185">Reference proteome</keyword>
<dbReference type="Proteomes" id="UP000011083">
    <property type="component" value="Unassembled WGS sequence"/>
</dbReference>
<sequence length="701" mass="79213">MALRSKIQAFETGGVSNLTPNSKRKRSIYDAEVGQEEGYRRLGPMYRRFGNLKQKFEADLRSLHSNEEEDKENITNRSQPEATRPSTPKAKEAQCGLADELPDAVSVEEAAMNAARVAELEEMIRALYHKYNARKKQVHTLKKQKLDLESLVSAQRDEQKRHTELQQQSEEEIQRLQELNKFLSEGYEDVKEEMRKKAVLIRSKVLRDELRKELEDKRKLREEMREKQRASILNGDDHLEAEDDQQQLGASPQREEEHVKQAAARDEERKRMAEQLEAEIAERMRAEYEQREESLVNSRLAAVREELERETEARLARERAEWESRQAEVAQQNEEEAQRRQRESKRKREEEFDGLMGALRGDNTRLGREIEEKEEELQVLRSDVVALQEAIEHMQEEMTIEATEWERMKACLEKEVHRAYKELKSKEEKEAELQGEIRGLRDELQRALALAQQQPGADENECQYCGGGKRRKVDSNGDNREVEVEREAVTEQTEEVEKKAIKTTGRAAASVATAGKETTPIRTPVRTAQIKRPASMVVGKRPSEAKTQPESDKGMATKEAKEEKAAKRRSQVNTSVGTPRPATTKLSSRATLAGREKIASLSSSSSATATPSSSSSSASPLRRASIAPTTPRKGSVREKSAASSIASSSSSVATASPRRRERASSVFASQTPRFDTKVDPLRYEKLAGLGGSSGNSDNTTQ</sequence>